<organism evidence="3 4">
    <name type="scientific">Sinanodonta woodiana</name>
    <name type="common">Chinese pond mussel</name>
    <name type="synonym">Anodonta woodiana</name>
    <dbReference type="NCBI Taxonomy" id="1069815"/>
    <lineage>
        <taxon>Eukaryota</taxon>
        <taxon>Metazoa</taxon>
        <taxon>Spiralia</taxon>
        <taxon>Lophotrochozoa</taxon>
        <taxon>Mollusca</taxon>
        <taxon>Bivalvia</taxon>
        <taxon>Autobranchia</taxon>
        <taxon>Heteroconchia</taxon>
        <taxon>Palaeoheterodonta</taxon>
        <taxon>Unionida</taxon>
        <taxon>Unionoidea</taxon>
        <taxon>Unionidae</taxon>
        <taxon>Unioninae</taxon>
        <taxon>Sinanodonta</taxon>
    </lineage>
</organism>
<comment type="similarity">
    <text evidence="1">Belongs to the IUNH family.</text>
</comment>
<gene>
    <name evidence="3" type="ORF">ACJMK2_038600</name>
</gene>
<proteinExistence type="inferred from homology"/>
<evidence type="ECO:0000259" key="2">
    <source>
        <dbReference type="Pfam" id="PF01156"/>
    </source>
</evidence>
<dbReference type="Pfam" id="PF01156">
    <property type="entry name" value="IU_nuc_hydro"/>
    <property type="match status" value="1"/>
</dbReference>
<dbReference type="Proteomes" id="UP001634394">
    <property type="component" value="Unassembled WGS sequence"/>
</dbReference>
<protein>
    <recommendedName>
        <fullName evidence="2">Inosine/uridine-preferring nucleoside hydrolase domain-containing protein</fullName>
    </recommendedName>
</protein>
<dbReference type="CDD" id="cd02649">
    <property type="entry name" value="nuc_hydro_CeIAG"/>
    <property type="match status" value="1"/>
</dbReference>
<dbReference type="AlphaFoldDB" id="A0ABD3WCV7"/>
<dbReference type="SUPFAM" id="SSF53590">
    <property type="entry name" value="Nucleoside hydrolase"/>
    <property type="match status" value="1"/>
</dbReference>
<comment type="caution">
    <text evidence="3">The sequence shown here is derived from an EMBL/GenBank/DDBJ whole genome shotgun (WGS) entry which is preliminary data.</text>
</comment>
<dbReference type="EMBL" id="JBJQND010000007">
    <property type="protein sequence ID" value="KAL3870547.1"/>
    <property type="molecule type" value="Genomic_DNA"/>
</dbReference>
<feature type="domain" description="Inosine/uridine-preferring nucleoside hydrolase" evidence="2">
    <location>
        <begin position="7"/>
        <end position="306"/>
    </location>
</feature>
<evidence type="ECO:0000313" key="3">
    <source>
        <dbReference type="EMBL" id="KAL3870547.1"/>
    </source>
</evidence>
<keyword evidence="4" id="KW-1185">Reference proteome</keyword>
<dbReference type="InterPro" id="IPR052775">
    <property type="entry name" value="IUN_hydrolase"/>
</dbReference>
<dbReference type="InterPro" id="IPR001910">
    <property type="entry name" value="Inosine/uridine_hydrolase_dom"/>
</dbReference>
<dbReference type="Gene3D" id="3.90.245.10">
    <property type="entry name" value="Ribonucleoside hydrolase-like"/>
    <property type="match status" value="1"/>
</dbReference>
<dbReference type="PANTHER" id="PTHR46190">
    <property type="entry name" value="SI:CH211-201H21.5-RELATED"/>
    <property type="match status" value="1"/>
</dbReference>
<evidence type="ECO:0000313" key="4">
    <source>
        <dbReference type="Proteomes" id="UP001634394"/>
    </source>
</evidence>
<evidence type="ECO:0000256" key="1">
    <source>
        <dbReference type="ARBA" id="ARBA00009176"/>
    </source>
</evidence>
<dbReference type="InterPro" id="IPR036452">
    <property type="entry name" value="Ribo_hydro-like"/>
</dbReference>
<name>A0ABD3WCV7_SINWO</name>
<accession>A0ABD3WCV7</accession>
<reference evidence="3 4" key="1">
    <citation type="submission" date="2024-11" db="EMBL/GenBank/DDBJ databases">
        <title>Chromosome-level genome assembly of the freshwater bivalve Anodonta woodiana.</title>
        <authorList>
            <person name="Chen X."/>
        </authorList>
    </citation>
    <scope>NUCLEOTIDE SEQUENCE [LARGE SCALE GENOMIC DNA]</scope>
    <source>
        <strain evidence="3">MN2024</strain>
        <tissue evidence="3">Gills</tissue>
    </source>
</reference>
<dbReference type="GO" id="GO:0016799">
    <property type="term" value="F:hydrolase activity, hydrolyzing N-glycosyl compounds"/>
    <property type="evidence" value="ECO:0007669"/>
    <property type="project" value="UniProtKB-ARBA"/>
</dbReference>
<dbReference type="PANTHER" id="PTHR46190:SF1">
    <property type="entry name" value="SI:CH211-201H21.5"/>
    <property type="match status" value="1"/>
</dbReference>
<sequence>MANKGLMIIDTDAGVDDADAILMALSYPDVKVVGITTVSGNILVKQVIVNVLRVLKVANRMDIPVYHGCEEPLLGVRKTNGIHYHGTDGLGDMPDPSTVDREHLKEEHAVQALLRMSRQFEGELTLVCLGPLTNIAVALRIDPHFGTRLKNCFIMGGNHQGRGNVTVSAEFNFNYDPEAAFVVLSQLHAPITIVTWELSTSHSLPKDVYNKLRSKKTKKADFLKRIEAHSLEFNKQNNDDTFNVCDAIAVAAAIDNSIITMATRVYATVEVKGQYTSGQMLVDWNGHFKKEHNVTLITSIDDSKLLQMLYKTEED</sequence>